<comment type="subunit">
    <text evidence="4">Monomer.</text>
</comment>
<reference evidence="18 19" key="1">
    <citation type="submission" date="2018-06" db="EMBL/GenBank/DDBJ databases">
        <title>Genomic Encyclopedia of Archaeal and Bacterial Type Strains, Phase II (KMG-II): from individual species to whole genera.</title>
        <authorList>
            <person name="Goeker M."/>
        </authorList>
    </citation>
    <scope>NUCLEOTIDE SEQUENCE [LARGE SCALE GENOMIC DNA]</scope>
    <source>
        <strain evidence="18 19">DSM 22009</strain>
    </source>
</reference>
<dbReference type="EMBL" id="QKZL01000038">
    <property type="protein sequence ID" value="PZX10913.1"/>
    <property type="molecule type" value="Genomic_DNA"/>
</dbReference>
<evidence type="ECO:0000256" key="8">
    <source>
        <dbReference type="ARBA" id="ARBA00022723"/>
    </source>
</evidence>
<evidence type="ECO:0000256" key="4">
    <source>
        <dbReference type="ARBA" id="ARBA00011245"/>
    </source>
</evidence>
<organism evidence="18 19">
    <name type="scientific">Palleronia aestuarii</name>
    <dbReference type="NCBI Taxonomy" id="568105"/>
    <lineage>
        <taxon>Bacteria</taxon>
        <taxon>Pseudomonadati</taxon>
        <taxon>Pseudomonadota</taxon>
        <taxon>Alphaproteobacteria</taxon>
        <taxon>Rhodobacterales</taxon>
        <taxon>Roseobacteraceae</taxon>
        <taxon>Palleronia</taxon>
    </lineage>
</organism>
<dbReference type="EC" id="1.3.98.3" evidence="14"/>
<gene>
    <name evidence="18" type="ORF">LX81_04100</name>
</gene>
<evidence type="ECO:0000256" key="6">
    <source>
        <dbReference type="ARBA" id="ARBA00022490"/>
    </source>
</evidence>
<keyword evidence="9 14" id="KW-0560">Oxidoreductase</keyword>
<dbReference type="UniPathway" id="UPA00251">
    <property type="reaction ID" value="UER00323"/>
</dbReference>
<dbReference type="InterPro" id="IPR034505">
    <property type="entry name" value="Coproporphyrinogen-III_oxidase"/>
</dbReference>
<feature type="binding site" evidence="15">
    <location>
        <position position="74"/>
    </location>
    <ligand>
        <name>S-adenosyl-L-methionine</name>
        <dbReference type="ChEBI" id="CHEBI:59789"/>
        <label>1</label>
    </ligand>
</feature>
<feature type="binding site" evidence="15">
    <location>
        <begin position="75"/>
        <end position="76"/>
    </location>
    <ligand>
        <name>S-adenosyl-L-methionine</name>
        <dbReference type="ChEBI" id="CHEBI:59789"/>
        <label>2</label>
    </ligand>
</feature>
<feature type="binding site" evidence="16">
    <location>
        <position position="23"/>
    </location>
    <ligand>
        <name>[4Fe-4S] cluster</name>
        <dbReference type="ChEBI" id="CHEBI:49883"/>
        <note>4Fe-4S-S-AdoMet</note>
    </ligand>
</feature>
<dbReference type="SFLD" id="SFLDG01065">
    <property type="entry name" value="anaerobic_coproporphyrinogen-I"/>
    <property type="match status" value="1"/>
</dbReference>
<feature type="domain" description="Radical SAM core" evidence="17">
    <location>
        <begin position="8"/>
        <end position="240"/>
    </location>
</feature>
<feature type="binding site" evidence="15">
    <location>
        <position position="291"/>
    </location>
    <ligand>
        <name>S-adenosyl-L-methionine</name>
        <dbReference type="ChEBI" id="CHEBI:59789"/>
        <label>1</label>
    </ligand>
</feature>
<dbReference type="Gene3D" id="1.10.10.920">
    <property type="match status" value="1"/>
</dbReference>
<dbReference type="AlphaFoldDB" id="A0A2W7MTP3"/>
<dbReference type="GO" id="GO:0051989">
    <property type="term" value="F:coproporphyrinogen dehydrogenase activity"/>
    <property type="evidence" value="ECO:0007669"/>
    <property type="project" value="UniProtKB-EC"/>
</dbReference>
<evidence type="ECO:0000256" key="15">
    <source>
        <dbReference type="PIRSR" id="PIRSR000167-1"/>
    </source>
</evidence>
<sequence length="410" mass="44721">MGGWLQEVTPGARISLYVHIPFCRRLCWFCACRTQGTRTDAPLATYLDTLEAEIALVADLLPSDVQVTHLHLGGGTPTLLPPKMLGRLFAMLDARLPRAPGAETSVEIDPTEVDAARLDALAATGMTRASLGVQDFEPSVQNAIGRPQSVEQTEAVISGLRERGIGGINLDLLYGLPNQTLRSLDATLDMVCELAPDRLALYGYAHVPWASRRQVMIRETDLPGPDTRLAMARHADRRLRLSGFRPVGFDHFARPEDVMAVAAETGTLRRNFQGYTIDPSDVLVGLGASAISRTPRGYAQNAARTADWTARVRSGRLSTARGHSLTGDDRLRGDVIERLLCNFSIEPARFDDPDAVRALTAEIALRWPQATLHREGGALELLPEARHLVRLVAMTIDGYADSRGVHSLAI</sequence>
<dbReference type="CDD" id="cd01335">
    <property type="entry name" value="Radical_SAM"/>
    <property type="match status" value="1"/>
</dbReference>
<evidence type="ECO:0000256" key="9">
    <source>
        <dbReference type="ARBA" id="ARBA00023002"/>
    </source>
</evidence>
<comment type="caution">
    <text evidence="18">The sequence shown here is derived from an EMBL/GenBank/DDBJ whole genome shotgun (WGS) entry which is preliminary data.</text>
</comment>
<keyword evidence="5 14" id="KW-0004">4Fe-4S</keyword>
<accession>A0A2W7MTP3</accession>
<dbReference type="GO" id="GO:0051539">
    <property type="term" value="F:4 iron, 4 sulfur cluster binding"/>
    <property type="evidence" value="ECO:0007669"/>
    <property type="project" value="UniProtKB-KW"/>
</dbReference>
<evidence type="ECO:0000256" key="16">
    <source>
        <dbReference type="PIRSR" id="PIRSR000167-2"/>
    </source>
</evidence>
<dbReference type="SUPFAM" id="SSF102114">
    <property type="entry name" value="Radical SAM enzymes"/>
    <property type="match status" value="1"/>
</dbReference>
<evidence type="ECO:0000256" key="3">
    <source>
        <dbReference type="ARBA" id="ARBA00005493"/>
    </source>
</evidence>
<dbReference type="Pfam" id="PF04055">
    <property type="entry name" value="Radical_SAM"/>
    <property type="match status" value="1"/>
</dbReference>
<dbReference type="NCBIfam" id="TIGR00538">
    <property type="entry name" value="hemN"/>
    <property type="match status" value="1"/>
</dbReference>
<evidence type="ECO:0000256" key="11">
    <source>
        <dbReference type="ARBA" id="ARBA00023014"/>
    </source>
</evidence>
<evidence type="ECO:0000256" key="14">
    <source>
        <dbReference type="PIRNR" id="PIRNR000167"/>
    </source>
</evidence>
<evidence type="ECO:0000313" key="18">
    <source>
        <dbReference type="EMBL" id="PZX10913.1"/>
    </source>
</evidence>
<comment type="pathway">
    <text evidence="2 14">Porphyrin-containing compound metabolism; protoporphyrin-IX biosynthesis; protoporphyrinogen-IX from coproporphyrinogen-III (AdoMet route): step 1/1.</text>
</comment>
<dbReference type="SMART" id="SM00729">
    <property type="entry name" value="Elp3"/>
    <property type="match status" value="1"/>
</dbReference>
<evidence type="ECO:0000259" key="17">
    <source>
        <dbReference type="PROSITE" id="PS51918"/>
    </source>
</evidence>
<dbReference type="Proteomes" id="UP000248916">
    <property type="component" value="Unassembled WGS sequence"/>
</dbReference>
<keyword evidence="19" id="KW-1185">Reference proteome</keyword>
<feature type="binding site" evidence="15">
    <location>
        <position position="107"/>
    </location>
    <ligand>
        <name>S-adenosyl-L-methionine</name>
        <dbReference type="ChEBI" id="CHEBI:59789"/>
        <label>1</label>
    </ligand>
</feature>
<evidence type="ECO:0000256" key="12">
    <source>
        <dbReference type="ARBA" id="ARBA00023244"/>
    </source>
</evidence>
<dbReference type="GO" id="GO:0005737">
    <property type="term" value="C:cytoplasm"/>
    <property type="evidence" value="ECO:0007669"/>
    <property type="project" value="UniProtKB-SubCell"/>
</dbReference>
<evidence type="ECO:0000313" key="19">
    <source>
        <dbReference type="Proteomes" id="UP000248916"/>
    </source>
</evidence>
<keyword evidence="8 14" id="KW-0479">Metal-binding</keyword>
<keyword evidence="6 14" id="KW-0963">Cytoplasm</keyword>
<protein>
    <recommendedName>
        <fullName evidence="14">Coproporphyrinogen-III oxidase</fullName>
        <ecNumber evidence="14">1.3.98.3</ecNumber>
    </recommendedName>
</protein>
<dbReference type="Gene3D" id="3.30.750.200">
    <property type="match status" value="1"/>
</dbReference>
<feature type="binding site" evidence="16">
    <location>
        <position position="27"/>
    </location>
    <ligand>
        <name>[4Fe-4S] cluster</name>
        <dbReference type="ChEBI" id="CHEBI:49883"/>
        <note>4Fe-4S-S-AdoMet</note>
    </ligand>
</feature>
<comment type="subcellular location">
    <subcellularLocation>
        <location evidence="1 14">Cytoplasm</location>
    </subcellularLocation>
</comment>
<dbReference type="GO" id="GO:0006782">
    <property type="term" value="P:protoporphyrinogen IX biosynthetic process"/>
    <property type="evidence" value="ECO:0007669"/>
    <property type="project" value="UniProtKB-UniPathway"/>
</dbReference>
<name>A0A2W7MTP3_9RHOB</name>
<dbReference type="InterPro" id="IPR007197">
    <property type="entry name" value="rSAM"/>
</dbReference>
<feature type="binding site" evidence="16">
    <location>
        <position position="30"/>
    </location>
    <ligand>
        <name>[4Fe-4S] cluster</name>
        <dbReference type="ChEBI" id="CHEBI:49883"/>
        <note>4Fe-4S-S-AdoMet</note>
    </ligand>
</feature>
<dbReference type="GO" id="GO:0004109">
    <property type="term" value="F:coproporphyrinogen oxidase activity"/>
    <property type="evidence" value="ECO:0007669"/>
    <property type="project" value="InterPro"/>
</dbReference>
<dbReference type="InterPro" id="IPR004558">
    <property type="entry name" value="Coprogen_oxidase_HemN"/>
</dbReference>
<evidence type="ECO:0000256" key="2">
    <source>
        <dbReference type="ARBA" id="ARBA00004785"/>
    </source>
</evidence>
<comment type="catalytic activity">
    <reaction evidence="13 14">
        <text>coproporphyrinogen III + 2 S-adenosyl-L-methionine = protoporphyrinogen IX + 2 5'-deoxyadenosine + 2 L-methionine + 2 CO2</text>
        <dbReference type="Rhea" id="RHEA:15425"/>
        <dbReference type="ChEBI" id="CHEBI:16526"/>
        <dbReference type="ChEBI" id="CHEBI:17319"/>
        <dbReference type="ChEBI" id="CHEBI:57307"/>
        <dbReference type="ChEBI" id="CHEBI:57309"/>
        <dbReference type="ChEBI" id="CHEBI:57844"/>
        <dbReference type="ChEBI" id="CHEBI:59789"/>
        <dbReference type="EC" id="1.3.98.3"/>
    </reaction>
</comment>
<keyword evidence="12 14" id="KW-0627">Porphyrin biosynthesis</keyword>
<evidence type="ECO:0000256" key="7">
    <source>
        <dbReference type="ARBA" id="ARBA00022691"/>
    </source>
</evidence>
<dbReference type="SFLD" id="SFLDS00029">
    <property type="entry name" value="Radical_SAM"/>
    <property type="match status" value="1"/>
</dbReference>
<evidence type="ECO:0000256" key="10">
    <source>
        <dbReference type="ARBA" id="ARBA00023004"/>
    </source>
</evidence>
<evidence type="ECO:0000256" key="5">
    <source>
        <dbReference type="ARBA" id="ARBA00022485"/>
    </source>
</evidence>
<keyword evidence="11 14" id="KW-0411">Iron-sulfur</keyword>
<feature type="binding site" evidence="15">
    <location>
        <begin position="29"/>
        <end position="31"/>
    </location>
    <ligand>
        <name>S-adenosyl-L-methionine</name>
        <dbReference type="ChEBI" id="CHEBI:59789"/>
        <label>2</label>
    </ligand>
</feature>
<feature type="binding site" evidence="15">
    <location>
        <position position="205"/>
    </location>
    <ligand>
        <name>S-adenosyl-L-methionine</name>
        <dbReference type="ChEBI" id="CHEBI:59789"/>
        <label>2</label>
    </ligand>
</feature>
<evidence type="ECO:0000256" key="1">
    <source>
        <dbReference type="ARBA" id="ARBA00004496"/>
    </source>
</evidence>
<feature type="binding site" evidence="15">
    <location>
        <position position="146"/>
    </location>
    <ligand>
        <name>S-adenosyl-L-methionine</name>
        <dbReference type="ChEBI" id="CHEBI:59789"/>
        <label>2</label>
    </ligand>
</feature>
<feature type="binding site" evidence="15">
    <location>
        <position position="171"/>
    </location>
    <ligand>
        <name>S-adenosyl-L-methionine</name>
        <dbReference type="ChEBI" id="CHEBI:59789"/>
        <label>2</label>
    </ligand>
</feature>
<comment type="similarity">
    <text evidence="3 14">Belongs to the anaerobic coproporphyrinogen-III oxidase family.</text>
</comment>
<keyword evidence="7 14" id="KW-0949">S-adenosyl-L-methionine</keyword>
<dbReference type="PROSITE" id="PS51918">
    <property type="entry name" value="RADICAL_SAM"/>
    <property type="match status" value="1"/>
</dbReference>
<dbReference type="InterPro" id="IPR058240">
    <property type="entry name" value="rSAM_sf"/>
</dbReference>
<dbReference type="InterPro" id="IPR006638">
    <property type="entry name" value="Elp3/MiaA/NifB-like_rSAM"/>
</dbReference>
<dbReference type="GO" id="GO:0046872">
    <property type="term" value="F:metal ion binding"/>
    <property type="evidence" value="ECO:0007669"/>
    <property type="project" value="UniProtKB-KW"/>
</dbReference>
<comment type="cofactor">
    <cofactor evidence="14 16">
        <name>[4Fe-4S] cluster</name>
        <dbReference type="ChEBI" id="CHEBI:49883"/>
    </cofactor>
    <text evidence="14 16">Binds 1 [4Fe-4S] cluster. The cluster is coordinated with 3 cysteines and an exchangeable S-adenosyl-L-methionine.</text>
</comment>
<keyword evidence="10 14" id="KW-0408">Iron</keyword>
<dbReference type="PIRSF" id="PIRSF000167">
    <property type="entry name" value="HemN"/>
    <property type="match status" value="1"/>
</dbReference>
<feature type="binding site" evidence="15">
    <location>
        <position position="17"/>
    </location>
    <ligand>
        <name>S-adenosyl-L-methionine</name>
        <dbReference type="ChEBI" id="CHEBI:59789"/>
        <label>1</label>
    </ligand>
</feature>
<dbReference type="PANTHER" id="PTHR13932:SF6">
    <property type="entry name" value="OXYGEN-INDEPENDENT COPROPORPHYRINOGEN III OXIDASE"/>
    <property type="match status" value="1"/>
</dbReference>
<evidence type="ECO:0000256" key="13">
    <source>
        <dbReference type="ARBA" id="ARBA00048321"/>
    </source>
</evidence>
<dbReference type="PANTHER" id="PTHR13932">
    <property type="entry name" value="COPROPORPHYRINIGEN III OXIDASE"/>
    <property type="match status" value="1"/>
</dbReference>
<feature type="binding site" evidence="15">
    <location>
        <position position="134"/>
    </location>
    <ligand>
        <name>S-adenosyl-L-methionine</name>
        <dbReference type="ChEBI" id="CHEBI:59789"/>
        <label>2</label>
    </ligand>
</feature>
<proteinExistence type="inferred from homology"/>